<evidence type="ECO:0000313" key="4">
    <source>
        <dbReference type="Proteomes" id="UP000825935"/>
    </source>
</evidence>
<comment type="caution">
    <text evidence="3">The sequence shown here is derived from an EMBL/GenBank/DDBJ whole genome shotgun (WGS) entry which is preliminary data.</text>
</comment>
<gene>
    <name evidence="3" type="ORF">KP509_25G056500</name>
</gene>
<proteinExistence type="predicted"/>
<feature type="region of interest" description="Disordered" evidence="1">
    <location>
        <begin position="109"/>
        <end position="167"/>
    </location>
</feature>
<dbReference type="Proteomes" id="UP000825935">
    <property type="component" value="Chromosome 25"/>
</dbReference>
<protein>
    <submittedName>
        <fullName evidence="3">Uncharacterized protein</fullName>
    </submittedName>
</protein>
<sequence>MAYFSGRRHAQQHFSVPASVVAAALAFDILLLSMRVTCRTVPTSPLSDKTAEELARAKVQPPPLLKAKLPLQEDRERQLVRIQPLGSSNAPLVKDWDWRLRVLSISVNGNHPEGEPVYNSPNVPAHPADRLSISSGKTVPSKDLYDEERQVPVGADPLHHTNNPSSP</sequence>
<keyword evidence="2" id="KW-1133">Transmembrane helix</keyword>
<name>A0A8T2RQJ3_CERRI</name>
<dbReference type="EMBL" id="CM035430">
    <property type="protein sequence ID" value="KAH7298726.1"/>
    <property type="molecule type" value="Genomic_DNA"/>
</dbReference>
<accession>A0A8T2RQJ3</accession>
<feature type="transmembrane region" description="Helical" evidence="2">
    <location>
        <begin position="14"/>
        <end position="34"/>
    </location>
</feature>
<reference evidence="3" key="1">
    <citation type="submission" date="2021-08" db="EMBL/GenBank/DDBJ databases">
        <title>WGS assembly of Ceratopteris richardii.</title>
        <authorList>
            <person name="Marchant D.B."/>
            <person name="Chen G."/>
            <person name="Jenkins J."/>
            <person name="Shu S."/>
            <person name="Leebens-Mack J."/>
            <person name="Grimwood J."/>
            <person name="Schmutz J."/>
            <person name="Soltis P."/>
            <person name="Soltis D."/>
            <person name="Chen Z.-H."/>
        </authorList>
    </citation>
    <scope>NUCLEOTIDE SEQUENCE</scope>
    <source>
        <strain evidence="3">Whitten #5841</strain>
        <tissue evidence="3">Leaf</tissue>
    </source>
</reference>
<evidence type="ECO:0000256" key="2">
    <source>
        <dbReference type="SAM" id="Phobius"/>
    </source>
</evidence>
<keyword evidence="2" id="KW-0472">Membrane</keyword>
<keyword evidence="2" id="KW-0812">Transmembrane</keyword>
<keyword evidence="4" id="KW-1185">Reference proteome</keyword>
<evidence type="ECO:0000256" key="1">
    <source>
        <dbReference type="SAM" id="MobiDB-lite"/>
    </source>
</evidence>
<evidence type="ECO:0000313" key="3">
    <source>
        <dbReference type="EMBL" id="KAH7298726.1"/>
    </source>
</evidence>
<organism evidence="3 4">
    <name type="scientific">Ceratopteris richardii</name>
    <name type="common">Triangle waterfern</name>
    <dbReference type="NCBI Taxonomy" id="49495"/>
    <lineage>
        <taxon>Eukaryota</taxon>
        <taxon>Viridiplantae</taxon>
        <taxon>Streptophyta</taxon>
        <taxon>Embryophyta</taxon>
        <taxon>Tracheophyta</taxon>
        <taxon>Polypodiopsida</taxon>
        <taxon>Polypodiidae</taxon>
        <taxon>Polypodiales</taxon>
        <taxon>Pteridineae</taxon>
        <taxon>Pteridaceae</taxon>
        <taxon>Parkerioideae</taxon>
        <taxon>Ceratopteris</taxon>
    </lineage>
</organism>
<dbReference type="AlphaFoldDB" id="A0A8T2RQJ3"/>